<dbReference type="EMBL" id="QJKJ01011509">
    <property type="protein sequence ID" value="RDX70980.1"/>
    <property type="molecule type" value="Genomic_DNA"/>
</dbReference>
<sequence>MVDTLFIPEKVFGINRSLYLHEPLKVVIEVLAPIYLPFLKAILIKAIDPNIKVPIIQEGTSGILGHKRGHIT</sequence>
<dbReference type="AlphaFoldDB" id="A0A371EY52"/>
<feature type="non-terminal residue" evidence="1">
    <location>
        <position position="1"/>
    </location>
</feature>
<accession>A0A371EY52</accession>
<organism evidence="1 2">
    <name type="scientific">Mucuna pruriens</name>
    <name type="common">Velvet bean</name>
    <name type="synonym">Dolichos pruriens</name>
    <dbReference type="NCBI Taxonomy" id="157652"/>
    <lineage>
        <taxon>Eukaryota</taxon>
        <taxon>Viridiplantae</taxon>
        <taxon>Streptophyta</taxon>
        <taxon>Embryophyta</taxon>
        <taxon>Tracheophyta</taxon>
        <taxon>Spermatophyta</taxon>
        <taxon>Magnoliopsida</taxon>
        <taxon>eudicotyledons</taxon>
        <taxon>Gunneridae</taxon>
        <taxon>Pentapetalae</taxon>
        <taxon>rosids</taxon>
        <taxon>fabids</taxon>
        <taxon>Fabales</taxon>
        <taxon>Fabaceae</taxon>
        <taxon>Papilionoideae</taxon>
        <taxon>50 kb inversion clade</taxon>
        <taxon>NPAAA clade</taxon>
        <taxon>indigoferoid/millettioid clade</taxon>
        <taxon>Phaseoleae</taxon>
        <taxon>Mucuna</taxon>
    </lineage>
</organism>
<keyword evidence="2" id="KW-1185">Reference proteome</keyword>
<protein>
    <submittedName>
        <fullName evidence="1">Uncharacterized protein</fullName>
    </submittedName>
</protein>
<evidence type="ECO:0000313" key="1">
    <source>
        <dbReference type="EMBL" id="RDX70980.1"/>
    </source>
</evidence>
<dbReference type="Proteomes" id="UP000257109">
    <property type="component" value="Unassembled WGS sequence"/>
</dbReference>
<reference evidence="1" key="1">
    <citation type="submission" date="2018-05" db="EMBL/GenBank/DDBJ databases">
        <title>Draft genome of Mucuna pruriens seed.</title>
        <authorList>
            <person name="Nnadi N.E."/>
            <person name="Vos R."/>
            <person name="Hasami M.H."/>
            <person name="Devisetty U.K."/>
            <person name="Aguiy J.C."/>
        </authorList>
    </citation>
    <scope>NUCLEOTIDE SEQUENCE [LARGE SCALE GENOMIC DNA]</scope>
    <source>
        <strain evidence="1">JCA_2017</strain>
    </source>
</reference>
<gene>
    <name evidence="1" type="ORF">CR513_49718</name>
</gene>
<evidence type="ECO:0000313" key="2">
    <source>
        <dbReference type="Proteomes" id="UP000257109"/>
    </source>
</evidence>
<name>A0A371EY52_MUCPR</name>
<proteinExistence type="predicted"/>
<comment type="caution">
    <text evidence="1">The sequence shown here is derived from an EMBL/GenBank/DDBJ whole genome shotgun (WGS) entry which is preliminary data.</text>
</comment>
<dbReference type="OrthoDB" id="10536998at2759"/>
<feature type="non-terminal residue" evidence="1">
    <location>
        <position position="72"/>
    </location>
</feature>